<comment type="caution">
    <text evidence="1">The sequence shown here is derived from an EMBL/GenBank/DDBJ whole genome shotgun (WGS) entry which is preliminary data.</text>
</comment>
<dbReference type="EMBL" id="JYDV01000007">
    <property type="protein sequence ID" value="KRZ44179.1"/>
    <property type="molecule type" value="Genomic_DNA"/>
</dbReference>
<dbReference type="AlphaFoldDB" id="A0A0V1F0Q7"/>
<protein>
    <submittedName>
        <fullName evidence="1">Uncharacterized protein</fullName>
    </submittedName>
</protein>
<reference evidence="4 5" key="1">
    <citation type="submission" date="2015-01" db="EMBL/GenBank/DDBJ databases">
        <title>Evolution of Trichinella species and genotypes.</title>
        <authorList>
            <person name="Korhonen P.K."/>
            <person name="Edoardo P."/>
            <person name="Giuseppe L.R."/>
            <person name="Gasser R.B."/>
        </authorList>
    </citation>
    <scope>NUCLEOTIDE SEQUENCE [LARGE SCALE GENOMIC DNA]</scope>
    <source>
        <strain evidence="1">ISS13</strain>
        <strain evidence="3">ISS176</strain>
        <strain evidence="2">ISS470</strain>
    </source>
</reference>
<evidence type="ECO:0000313" key="5">
    <source>
        <dbReference type="Proteomes" id="UP000054826"/>
    </source>
</evidence>
<evidence type="ECO:0000313" key="4">
    <source>
        <dbReference type="Proteomes" id="UP000054632"/>
    </source>
</evidence>
<dbReference type="Proteomes" id="UP000054632">
    <property type="component" value="Unassembled WGS sequence"/>
</dbReference>
<keyword evidence="6" id="KW-1185">Reference proteome</keyword>
<accession>A0A0V1F0Q7</accession>
<gene>
    <name evidence="1" type="ORF">T4A_5018</name>
    <name evidence="3" type="ORF">T4C_9479</name>
    <name evidence="2" type="ORF">T4D_4129</name>
</gene>
<evidence type="ECO:0000313" key="2">
    <source>
        <dbReference type="EMBL" id="KRY92608.1"/>
    </source>
</evidence>
<dbReference type="Proteomes" id="UP000054995">
    <property type="component" value="Unassembled WGS sequence"/>
</dbReference>
<evidence type="ECO:0000313" key="6">
    <source>
        <dbReference type="Proteomes" id="UP000054995"/>
    </source>
</evidence>
<proteinExistence type="predicted"/>
<name>A0A0V1F0Q7_TRIPS</name>
<organism evidence="1 4">
    <name type="scientific">Trichinella pseudospiralis</name>
    <name type="common">Parasitic roundworm</name>
    <dbReference type="NCBI Taxonomy" id="6337"/>
    <lineage>
        <taxon>Eukaryota</taxon>
        <taxon>Metazoa</taxon>
        <taxon>Ecdysozoa</taxon>
        <taxon>Nematoda</taxon>
        <taxon>Enoplea</taxon>
        <taxon>Dorylaimia</taxon>
        <taxon>Trichinellida</taxon>
        <taxon>Trichinellidae</taxon>
        <taxon>Trichinella</taxon>
    </lineage>
</organism>
<dbReference type="EMBL" id="JYDT01000006">
    <property type="protein sequence ID" value="KRY92608.1"/>
    <property type="molecule type" value="Genomic_DNA"/>
</dbReference>
<sequence length="79" mass="9328">MDTDPGFSGRTNSWAIQSKLPSARHRYSAECRYANHAVYEVKVEWIRLLSLQPRLDLSRQALAARRQYLRTPVPYYKSW</sequence>
<dbReference type="EMBL" id="JYDR01000001">
    <property type="protein sequence ID" value="KRY79535.1"/>
    <property type="molecule type" value="Genomic_DNA"/>
</dbReference>
<evidence type="ECO:0000313" key="3">
    <source>
        <dbReference type="EMBL" id="KRZ44179.1"/>
    </source>
</evidence>
<dbReference type="Proteomes" id="UP000054826">
    <property type="component" value="Unassembled WGS sequence"/>
</dbReference>
<evidence type="ECO:0000313" key="1">
    <source>
        <dbReference type="EMBL" id="KRY79535.1"/>
    </source>
</evidence>